<feature type="region of interest" description="Disordered" evidence="1">
    <location>
        <begin position="182"/>
        <end position="207"/>
    </location>
</feature>
<proteinExistence type="predicted"/>
<dbReference type="RefSeq" id="XP_006966001.1">
    <property type="nucleotide sequence ID" value="XM_006965939.1"/>
</dbReference>
<feature type="compositionally biased region" description="Pro residues" evidence="1">
    <location>
        <begin position="185"/>
        <end position="204"/>
    </location>
</feature>
<dbReference type="GeneID" id="18481608"/>
<reference evidence="2 3" key="1">
    <citation type="journal article" date="2008" name="Nat. Biotechnol.">
        <title>Genome sequencing and analysis of the biomass-degrading fungus Trichoderma reesei (syn. Hypocrea jecorina).</title>
        <authorList>
            <person name="Martinez D."/>
            <person name="Berka R.M."/>
            <person name="Henrissat B."/>
            <person name="Saloheimo M."/>
            <person name="Arvas M."/>
            <person name="Baker S.E."/>
            <person name="Chapman J."/>
            <person name="Chertkov O."/>
            <person name="Coutinho P.M."/>
            <person name="Cullen D."/>
            <person name="Danchin E.G."/>
            <person name="Grigoriev I.V."/>
            <person name="Harris P."/>
            <person name="Jackson M."/>
            <person name="Kubicek C.P."/>
            <person name="Han C.S."/>
            <person name="Ho I."/>
            <person name="Larrondo L.F."/>
            <person name="de Leon A.L."/>
            <person name="Magnuson J.K."/>
            <person name="Merino S."/>
            <person name="Misra M."/>
            <person name="Nelson B."/>
            <person name="Putnam N."/>
            <person name="Robbertse B."/>
            <person name="Salamov A.A."/>
            <person name="Schmoll M."/>
            <person name="Terry A."/>
            <person name="Thayer N."/>
            <person name="Westerholm-Parvinen A."/>
            <person name="Schoch C.L."/>
            <person name="Yao J."/>
            <person name="Barabote R."/>
            <person name="Nelson M.A."/>
            <person name="Detter C."/>
            <person name="Bruce D."/>
            <person name="Kuske C.R."/>
            <person name="Xie G."/>
            <person name="Richardson P."/>
            <person name="Rokhsar D.S."/>
            <person name="Lucas S.M."/>
            <person name="Rubin E.M."/>
            <person name="Dunn-Coleman N."/>
            <person name="Ward M."/>
            <person name="Brettin T.S."/>
        </authorList>
    </citation>
    <scope>NUCLEOTIDE SEQUENCE [LARGE SCALE GENOMIC DNA]</scope>
    <source>
        <strain evidence="2 3">QM6a</strain>
    </source>
</reference>
<dbReference type="VEuPathDB" id="FungiDB:TRIREDRAFT_108185"/>
<dbReference type="eggNOG" id="KOG1721">
    <property type="taxonomic scope" value="Eukaryota"/>
</dbReference>
<dbReference type="OrthoDB" id="5101730at2759"/>
<dbReference type="EMBL" id="GL985066">
    <property type="protein sequence ID" value="EGR47928.1"/>
    <property type="molecule type" value="Genomic_DNA"/>
</dbReference>
<protein>
    <submittedName>
        <fullName evidence="2">Predicted protein</fullName>
    </submittedName>
</protein>
<evidence type="ECO:0000313" key="3">
    <source>
        <dbReference type="Proteomes" id="UP000008984"/>
    </source>
</evidence>
<keyword evidence="3" id="KW-1185">Reference proteome</keyword>
<dbReference type="KEGG" id="tre:TRIREDRAFT_108185"/>
<dbReference type="Proteomes" id="UP000008984">
    <property type="component" value="Unassembled WGS sequence"/>
</dbReference>
<dbReference type="HOGENOM" id="CLU_403352_0_0_1"/>
<accession>G0RL04</accession>
<organism evidence="3">
    <name type="scientific">Hypocrea jecorina (strain QM6a)</name>
    <name type="common">Trichoderma reesei</name>
    <dbReference type="NCBI Taxonomy" id="431241"/>
    <lineage>
        <taxon>Eukaryota</taxon>
        <taxon>Fungi</taxon>
        <taxon>Dikarya</taxon>
        <taxon>Ascomycota</taxon>
        <taxon>Pezizomycotina</taxon>
        <taxon>Sordariomycetes</taxon>
        <taxon>Hypocreomycetidae</taxon>
        <taxon>Hypocreales</taxon>
        <taxon>Hypocreaceae</taxon>
        <taxon>Trichoderma</taxon>
    </lineage>
</organism>
<evidence type="ECO:0000256" key="1">
    <source>
        <dbReference type="SAM" id="MobiDB-lite"/>
    </source>
</evidence>
<name>G0RL04_HYPJQ</name>
<gene>
    <name evidence="2" type="ORF">TRIREDRAFT_108185</name>
</gene>
<sequence>MTKGMNSFIPCEGFEGEHLDVHTMMNVMTFQDALPGKQTACNGYRLNKDILNQLNKVCRIKVAAGGNVESRINLIMLGMPWTAVVLEDGAITQGWQWVLIKFLSSVVVRVCASDSSSPLTSVIIGTYMGPSLCVYGQGSRKFQTWLSRVKTARAAQQKQSASSIALPTPQSDKRQRRLDAYFLPSLPPPTPSHPPSAPSPPAASSPPAWAAYRRALRGLGMAKDTLQAIIQDDDDDDVPSLASPSKKRMTAAVSLLDPLPLDTDPCGEIFRVGRQSLKPQVYVLSGSRHLGSYRIKTSLAMNLDRLIESFLAQPLSPSAQSLKPYLYYEYPYYWHVLHMGVGSHDKILEAVYAFVVKGGLRRQAMNLNVNVATFAGNYDKKIQAYFCLPLIAYFSLELPHAEEVERCEKWTPEEQREVLRTGEKLPVVDRLLLGHDGRKLFHIGQQYGLTKKEFDCFLTIPTPRRGERVFYPYHVLSRSQAEENGWDWNTVKSKSLFLVRTMTKYCNRWAVGAELQEKHATEALTLFLASYYCEKIARHQLKMSLAKGPDHGIAMMLGLQVPSLEKFDPLKHIDVSQRTVEIDAWLTNGTMYEFNMADWDSIRTLTRSVPLHYGLWTVDERLGDRFWNWSQTPSLRPVMPSPAFAMPLLPIDDWLNGADQGVLQQQCCGEQFSTIGLLLCHC</sequence>
<dbReference type="AlphaFoldDB" id="G0RL04"/>
<evidence type="ECO:0000313" key="2">
    <source>
        <dbReference type="EMBL" id="EGR47928.1"/>
    </source>
</evidence>